<dbReference type="NCBIfam" id="TIGR01905">
    <property type="entry name" value="paired_CXXCH_1"/>
    <property type="match status" value="3"/>
</dbReference>
<keyword evidence="1" id="KW-0732">Signal</keyword>
<evidence type="ECO:0000259" key="4">
    <source>
        <dbReference type="Pfam" id="PF22678"/>
    </source>
</evidence>
<dbReference type="Proteomes" id="UP000000577">
    <property type="component" value="Chromosome"/>
</dbReference>
<evidence type="ECO:0000256" key="2">
    <source>
        <dbReference type="SAM" id="MobiDB-lite"/>
    </source>
</evidence>
<dbReference type="PROSITE" id="PS51257">
    <property type="entry name" value="PROKAR_LIPOPROTEIN"/>
    <property type="match status" value="1"/>
</dbReference>
<dbReference type="SUPFAM" id="SSF48695">
    <property type="entry name" value="Multiheme cytochromes"/>
    <property type="match status" value="1"/>
</dbReference>
<feature type="compositionally biased region" description="Polar residues" evidence="2">
    <location>
        <begin position="337"/>
        <end position="351"/>
    </location>
</feature>
<sequence>MRNKLYGVKALKMAGMVAISLLVGACATGKIRERVLTLPTIEGASYVGDTDCAQCHDKIAAPFVRSIHGRIADFEVMGGTRGCESCHGAASLHTTEGDSAKILSFASLSSDQASAVCLKCHSAGTHMEWAGNEHALNDVACTDCHKIHQDKTVAPHSLKMAQPELCYSCHQEYRAKANFPSHHPIREGKMTCTSCHEAHGSGQKNLKTEERVNDLCLNCHSRYQGPFVFEHAPVQEDCTICHDAHGTVANNLLRQSEPFLCLQCHESHFHITREGATIPAGNVALDANKDGGTTYPAGQTISSSNSVTMPNNLGAEGWRMAFGTKCSVCHTQVHGSDLPSQTAPTVNSTGTRGWPSGGKGLTR</sequence>
<feature type="domain" description="Doubled CXXCH motif" evidence="3">
    <location>
        <begin position="182"/>
        <end position="222"/>
    </location>
</feature>
<dbReference type="PANTHER" id="PTHR35038">
    <property type="entry name" value="DISSIMILATORY SULFITE REDUCTASE SIRA"/>
    <property type="match status" value="1"/>
</dbReference>
<dbReference type="STRING" id="243231.GSU2203"/>
<dbReference type="RefSeq" id="WP_010942843.1">
    <property type="nucleotide sequence ID" value="NC_002939.5"/>
</dbReference>
<accession>Q74AZ6</accession>
<dbReference type="Pfam" id="PF22678">
    <property type="entry name" value="Cytochrom_c_NrfB-like"/>
    <property type="match status" value="1"/>
</dbReference>
<dbReference type="InterPro" id="IPR020015">
    <property type="entry name" value="Decahaem_cyt-c_DmsE"/>
</dbReference>
<gene>
    <name evidence="5" type="primary">omcK</name>
    <name evidence="5" type="ordered locus">GSU2203</name>
</gene>
<dbReference type="InParanoid" id="Q74AZ6"/>
<evidence type="ECO:0000313" key="6">
    <source>
        <dbReference type="Proteomes" id="UP000000577"/>
    </source>
</evidence>
<evidence type="ECO:0000313" key="5">
    <source>
        <dbReference type="EMBL" id="AAR35579.1"/>
    </source>
</evidence>
<dbReference type="InterPro" id="IPR053875">
    <property type="entry name" value="Cytochrom_c_NrfB-like_dom"/>
</dbReference>
<evidence type="ECO:0000259" key="3">
    <source>
        <dbReference type="Pfam" id="PF09699"/>
    </source>
</evidence>
<keyword evidence="5" id="KW-0449">Lipoprotein</keyword>
<dbReference type="NCBIfam" id="NF041028">
    <property type="entry name" value="decahem_GSU2203"/>
    <property type="match status" value="1"/>
</dbReference>
<name>Q74AZ6_GEOSL</name>
<dbReference type="EnsemblBacteria" id="AAR35579">
    <property type="protein sequence ID" value="AAR35579"/>
    <property type="gene ID" value="GSU2203"/>
</dbReference>
<dbReference type="eggNOG" id="COG3005">
    <property type="taxonomic scope" value="Bacteria"/>
</dbReference>
<dbReference type="InterPro" id="IPR051829">
    <property type="entry name" value="Multiheme_Cytochr_ET"/>
</dbReference>
<dbReference type="OrthoDB" id="9783375at2"/>
<reference evidence="5 6" key="2">
    <citation type="journal article" date="2012" name="BMC Genomics">
        <title>Comparative genomic analysis of Geobacter sulfurreducens KN400, a strain with enhanced capacity for extracellular electron transfer and electricity production.</title>
        <authorList>
            <person name="Butler J.E."/>
            <person name="Young N.D."/>
            <person name="Aklujkar M."/>
            <person name="Lovley D.R."/>
        </authorList>
    </citation>
    <scope>NUCLEOTIDE SEQUENCE [LARGE SCALE GENOMIC DNA]</scope>
    <source>
        <strain evidence="6">ATCC 51573 / DSM 12127 / PCA</strain>
    </source>
</reference>
<dbReference type="AlphaFoldDB" id="Q74AZ6"/>
<protein>
    <submittedName>
        <fullName evidence="5">Lipoprotein cytochrome c</fullName>
    </submittedName>
</protein>
<proteinExistence type="predicted"/>
<reference evidence="5 6" key="1">
    <citation type="journal article" date="2003" name="Science">
        <title>Genome of Geobacter sulfurreducens: metal reduction in subsurface environments.</title>
        <authorList>
            <person name="Methe B.A."/>
            <person name="Nelson K.E."/>
            <person name="Eisen J.A."/>
            <person name="Paulsen I.T."/>
            <person name="Nelson W."/>
            <person name="Heidelberg J.F."/>
            <person name="Wu D."/>
            <person name="Wu M."/>
            <person name="Ward N."/>
            <person name="Beanan M.J."/>
            <person name="Dodson R.J."/>
            <person name="Madupu R."/>
            <person name="Brinkac L.M."/>
            <person name="Daugherty S.C."/>
            <person name="DeBoy R.T."/>
            <person name="Durkin A.S."/>
            <person name="Gwinn M."/>
            <person name="Kolonay J.F."/>
            <person name="Sullivan S.A."/>
            <person name="Haft D.H."/>
            <person name="Selengut J."/>
            <person name="Davidsen T.M."/>
            <person name="Zafar N."/>
            <person name="White O."/>
            <person name="Tran B."/>
            <person name="Romero C."/>
            <person name="Forberger H.A."/>
            <person name="Weidman J."/>
            <person name="Khouri H."/>
            <person name="Feldblyum T.V."/>
            <person name="Utterback T.R."/>
            <person name="Van Aken S.E."/>
            <person name="Lovley D.R."/>
            <person name="Fraser C.M."/>
        </authorList>
    </citation>
    <scope>NUCLEOTIDE SEQUENCE [LARGE SCALE GENOMIC DNA]</scope>
    <source>
        <strain evidence="6">ATCC 51573 / DSM 12127 / PCA</strain>
    </source>
</reference>
<dbReference type="KEGG" id="gsu:GSU2203"/>
<dbReference type="PANTHER" id="PTHR35038:SF6">
    <property type="entry name" value="SURFACE LOCALIZED DECAHEME CYTOCHROME C LIPOPROTEIN"/>
    <property type="match status" value="1"/>
</dbReference>
<dbReference type="PATRIC" id="fig|243231.5.peg.2235"/>
<dbReference type="InterPro" id="IPR036280">
    <property type="entry name" value="Multihaem_cyt_sf"/>
</dbReference>
<dbReference type="EMBL" id="AE017180">
    <property type="protein sequence ID" value="AAR35579.1"/>
    <property type="molecule type" value="Genomic_DNA"/>
</dbReference>
<dbReference type="InterPro" id="IPR010177">
    <property type="entry name" value="Paired_CXXCH_1"/>
</dbReference>
<evidence type="ECO:0000256" key="1">
    <source>
        <dbReference type="ARBA" id="ARBA00022729"/>
    </source>
</evidence>
<dbReference type="GO" id="GO:0016491">
    <property type="term" value="F:oxidoreductase activity"/>
    <property type="evidence" value="ECO:0000318"/>
    <property type="project" value="GO_Central"/>
</dbReference>
<organism evidence="5 6">
    <name type="scientific">Geobacter sulfurreducens (strain ATCC 51573 / DSM 12127 / PCA)</name>
    <dbReference type="NCBI Taxonomy" id="243231"/>
    <lineage>
        <taxon>Bacteria</taxon>
        <taxon>Pseudomonadati</taxon>
        <taxon>Thermodesulfobacteriota</taxon>
        <taxon>Desulfuromonadia</taxon>
        <taxon>Geobacterales</taxon>
        <taxon>Geobacteraceae</taxon>
        <taxon>Geobacter</taxon>
    </lineage>
</organism>
<feature type="domain" description="Cytochrome c-type protein NrfB-like" evidence="4">
    <location>
        <begin position="83"/>
        <end position="151"/>
    </location>
</feature>
<feature type="region of interest" description="Disordered" evidence="2">
    <location>
        <begin position="337"/>
        <end position="363"/>
    </location>
</feature>
<keyword evidence="6" id="KW-1185">Reference proteome</keyword>
<dbReference type="HOGENOM" id="CLU_045390_0_0_7"/>
<dbReference type="Pfam" id="PF09699">
    <property type="entry name" value="Paired_CXXCH_1"/>
    <property type="match status" value="2"/>
</dbReference>
<feature type="domain" description="Doubled CXXCH motif" evidence="3">
    <location>
        <begin position="231"/>
        <end position="267"/>
    </location>
</feature>
<dbReference type="Gene3D" id="3.90.10.10">
    <property type="entry name" value="Cytochrome C3"/>
    <property type="match status" value="2"/>
</dbReference>
<dbReference type="NCBIfam" id="TIGR03508">
    <property type="entry name" value="decahem_SO"/>
    <property type="match status" value="1"/>
</dbReference>